<evidence type="ECO:0000256" key="7">
    <source>
        <dbReference type="SAM" id="Phobius"/>
    </source>
</evidence>
<dbReference type="Pfam" id="PF00005">
    <property type="entry name" value="ABC_tran"/>
    <property type="match status" value="1"/>
</dbReference>
<evidence type="ECO:0000313" key="10">
    <source>
        <dbReference type="EMBL" id="MBK3332092.1"/>
    </source>
</evidence>
<dbReference type="SUPFAM" id="SSF90123">
    <property type="entry name" value="ABC transporter transmembrane region"/>
    <property type="match status" value="1"/>
</dbReference>
<dbReference type="InterPro" id="IPR039421">
    <property type="entry name" value="Type_1_exporter"/>
</dbReference>
<evidence type="ECO:0000256" key="5">
    <source>
        <dbReference type="ARBA" id="ARBA00022989"/>
    </source>
</evidence>
<evidence type="ECO:0000259" key="9">
    <source>
        <dbReference type="PROSITE" id="PS50929"/>
    </source>
</evidence>
<feature type="transmembrane region" description="Helical" evidence="7">
    <location>
        <begin position="57"/>
        <end position="77"/>
    </location>
</feature>
<evidence type="ECO:0000256" key="1">
    <source>
        <dbReference type="ARBA" id="ARBA00004651"/>
    </source>
</evidence>
<dbReference type="PANTHER" id="PTHR43394:SF1">
    <property type="entry name" value="ATP-BINDING CASSETTE SUB-FAMILY B MEMBER 10, MITOCHONDRIAL"/>
    <property type="match status" value="1"/>
</dbReference>
<feature type="domain" description="ABC transmembrane type-1" evidence="9">
    <location>
        <begin position="21"/>
        <end position="302"/>
    </location>
</feature>
<keyword evidence="2 7" id="KW-0812">Transmembrane</keyword>
<keyword evidence="4 10" id="KW-0067">ATP-binding</keyword>
<proteinExistence type="predicted"/>
<evidence type="ECO:0000256" key="6">
    <source>
        <dbReference type="ARBA" id="ARBA00023136"/>
    </source>
</evidence>
<name>A0ABS1GGP3_9AQUI</name>
<keyword evidence="6 7" id="KW-0472">Membrane</keyword>
<dbReference type="Gene3D" id="1.20.1560.10">
    <property type="entry name" value="ABC transporter type 1, transmembrane domain"/>
    <property type="match status" value="1"/>
</dbReference>
<dbReference type="CDD" id="cd18552">
    <property type="entry name" value="ABC_6TM_MsbA_like"/>
    <property type="match status" value="1"/>
</dbReference>
<dbReference type="InterPro" id="IPR036640">
    <property type="entry name" value="ABC1_TM_sf"/>
</dbReference>
<feature type="transmembrane region" description="Helical" evidence="7">
    <location>
        <begin position="161"/>
        <end position="179"/>
    </location>
</feature>
<dbReference type="SUPFAM" id="SSF52540">
    <property type="entry name" value="P-loop containing nucleoside triphosphate hydrolases"/>
    <property type="match status" value="1"/>
</dbReference>
<keyword evidence="5 7" id="KW-1133">Transmembrane helix</keyword>
<sequence length="568" mass="64766">MEKESLKFLYTTYRRYWLLLVVALCGSLLESASMAGLAYIIKNVVDDVFVEKSYEKLVFIIFVLIGIAAAKQIGFFLKNYFYPVVIYRALKMLREKIYHRVVEAKPSVFRKQPPGDIISRATTDVERFGEISSTIGTNLITETFTVIGIVGVLIYRDWKMFLIFVLIVPLLAFALQYFGEKRKKYSKKLQESFSQYIQHLNQLIGGIEVVKLFHKKIFYRYFGKVNEELFKRQKKNRFYETVYLSSVEIIAYTATAGIIFYGGSRIIKGEITPGDFFSFLGGVLILVNSLQTLQRGAINLKALSPVVDRIKYLLSLPVEENKGKKFKGLKKQISFVNLSVKIDHNLILDEINFTVKKGEKVGIVGATGSGKSTLVKILPALITEYSGKVMIDDTELREFSVFSLREKIGMVSQEVFIFNDTLRNNLLIAKPDATDEELMEALKKAKADFVFKLEDGLDTVLGEKGSRLSGGERQRISIARIFLKNPDILIFDEATSALDVETEEYIMEEIGKYFKDKTALIITHRLKLLEITDRIIVMENGRIVEEGTKEELIQKKGVFYRFSVISNS</sequence>
<keyword evidence="3" id="KW-0547">Nucleotide-binding</keyword>
<dbReference type="GO" id="GO:0005524">
    <property type="term" value="F:ATP binding"/>
    <property type="evidence" value="ECO:0007669"/>
    <property type="project" value="UniProtKB-KW"/>
</dbReference>
<comment type="caution">
    <text evidence="10">The sequence shown here is derived from an EMBL/GenBank/DDBJ whole genome shotgun (WGS) entry which is preliminary data.</text>
</comment>
<dbReference type="Gene3D" id="3.40.50.300">
    <property type="entry name" value="P-loop containing nucleotide triphosphate hydrolases"/>
    <property type="match status" value="1"/>
</dbReference>
<feature type="transmembrane region" description="Helical" evidence="7">
    <location>
        <begin position="241"/>
        <end position="264"/>
    </location>
</feature>
<gene>
    <name evidence="10" type="ORF">GWK41_03290</name>
</gene>
<evidence type="ECO:0000256" key="4">
    <source>
        <dbReference type="ARBA" id="ARBA00022840"/>
    </source>
</evidence>
<dbReference type="InterPro" id="IPR003593">
    <property type="entry name" value="AAA+_ATPase"/>
</dbReference>
<dbReference type="PROSITE" id="PS50893">
    <property type="entry name" value="ABC_TRANSPORTER_2"/>
    <property type="match status" value="1"/>
</dbReference>
<dbReference type="InterPro" id="IPR027417">
    <property type="entry name" value="P-loop_NTPase"/>
</dbReference>
<dbReference type="InterPro" id="IPR017871">
    <property type="entry name" value="ABC_transporter-like_CS"/>
</dbReference>
<dbReference type="Pfam" id="PF00664">
    <property type="entry name" value="ABC_membrane"/>
    <property type="match status" value="1"/>
</dbReference>
<feature type="domain" description="ABC transporter" evidence="8">
    <location>
        <begin position="333"/>
        <end position="565"/>
    </location>
</feature>
<dbReference type="Proteomes" id="UP000772812">
    <property type="component" value="Unassembled WGS sequence"/>
</dbReference>
<dbReference type="EMBL" id="JAACYA010000001">
    <property type="protein sequence ID" value="MBK3332092.1"/>
    <property type="molecule type" value="Genomic_DNA"/>
</dbReference>
<dbReference type="InterPro" id="IPR011527">
    <property type="entry name" value="ABC1_TM_dom"/>
</dbReference>
<dbReference type="InterPro" id="IPR003439">
    <property type="entry name" value="ABC_transporter-like_ATP-bd"/>
</dbReference>
<keyword evidence="11" id="KW-1185">Reference proteome</keyword>
<dbReference type="PANTHER" id="PTHR43394">
    <property type="entry name" value="ATP-DEPENDENT PERMEASE MDL1, MITOCHONDRIAL"/>
    <property type="match status" value="1"/>
</dbReference>
<reference evidence="10 11" key="1">
    <citation type="journal article" date="2021" name="Syst. Appl. Microbiol.">
        <title>Persephonella atlantica sp. nov.: How to adapt to physico-chemical gradients in high temperature hydrothermal habitats.</title>
        <authorList>
            <person name="Francois D.X."/>
            <person name="Godfroy A."/>
            <person name="Mathien C."/>
            <person name="Aube J."/>
            <person name="Cathalot C."/>
            <person name="Lesongeur F."/>
            <person name="L'Haridon S."/>
            <person name="Philippon X."/>
            <person name="Roussel E.G."/>
        </authorList>
    </citation>
    <scope>NUCLEOTIDE SEQUENCE [LARGE SCALE GENOMIC DNA]</scope>
    <source>
        <strain evidence="10 11">MO1340</strain>
    </source>
</reference>
<organism evidence="10 11">
    <name type="scientific">Persephonella atlantica</name>
    <dbReference type="NCBI Taxonomy" id="2699429"/>
    <lineage>
        <taxon>Bacteria</taxon>
        <taxon>Pseudomonadati</taxon>
        <taxon>Aquificota</taxon>
        <taxon>Aquificia</taxon>
        <taxon>Aquificales</taxon>
        <taxon>Hydrogenothermaceae</taxon>
        <taxon>Persephonella</taxon>
    </lineage>
</organism>
<comment type="subcellular location">
    <subcellularLocation>
        <location evidence="1">Cell membrane</location>
        <topology evidence="1">Multi-pass membrane protein</topology>
    </subcellularLocation>
</comment>
<evidence type="ECO:0000259" key="8">
    <source>
        <dbReference type="PROSITE" id="PS50893"/>
    </source>
</evidence>
<feature type="transmembrane region" description="Helical" evidence="7">
    <location>
        <begin position="135"/>
        <end position="155"/>
    </location>
</feature>
<dbReference type="PROSITE" id="PS00211">
    <property type="entry name" value="ABC_TRANSPORTER_1"/>
    <property type="match status" value="1"/>
</dbReference>
<protein>
    <submittedName>
        <fullName evidence="10">ABC transporter ATP-binding protein</fullName>
    </submittedName>
</protein>
<evidence type="ECO:0000256" key="2">
    <source>
        <dbReference type="ARBA" id="ARBA00022692"/>
    </source>
</evidence>
<dbReference type="PROSITE" id="PS50929">
    <property type="entry name" value="ABC_TM1F"/>
    <property type="match status" value="1"/>
</dbReference>
<dbReference type="SMART" id="SM00382">
    <property type="entry name" value="AAA"/>
    <property type="match status" value="1"/>
</dbReference>
<accession>A0ABS1GGP3</accession>
<evidence type="ECO:0000256" key="3">
    <source>
        <dbReference type="ARBA" id="ARBA00022741"/>
    </source>
</evidence>
<evidence type="ECO:0000313" key="11">
    <source>
        <dbReference type="Proteomes" id="UP000772812"/>
    </source>
</evidence>